<feature type="domain" description="TIR" evidence="2">
    <location>
        <begin position="201"/>
        <end position="289"/>
    </location>
</feature>
<evidence type="ECO:0000256" key="1">
    <source>
        <dbReference type="ARBA" id="ARBA00022737"/>
    </source>
</evidence>
<keyword evidence="1" id="KW-0677">Repeat</keyword>
<gene>
    <name evidence="4" type="ORF">BCR33DRAFT_848072</name>
</gene>
<dbReference type="GO" id="GO:0007165">
    <property type="term" value="P:signal transduction"/>
    <property type="evidence" value="ECO:0007669"/>
    <property type="project" value="InterPro"/>
</dbReference>
<keyword evidence="5" id="KW-1185">Reference proteome</keyword>
<organism evidence="4 5">
    <name type="scientific">Rhizoclosmatium globosum</name>
    <dbReference type="NCBI Taxonomy" id="329046"/>
    <lineage>
        <taxon>Eukaryota</taxon>
        <taxon>Fungi</taxon>
        <taxon>Fungi incertae sedis</taxon>
        <taxon>Chytridiomycota</taxon>
        <taxon>Chytridiomycota incertae sedis</taxon>
        <taxon>Chytridiomycetes</taxon>
        <taxon>Chytridiales</taxon>
        <taxon>Chytriomycetaceae</taxon>
        <taxon>Rhizoclosmatium</taxon>
    </lineage>
</organism>
<evidence type="ECO:0000313" key="5">
    <source>
        <dbReference type="Proteomes" id="UP000193642"/>
    </source>
</evidence>
<dbReference type="PANTHER" id="PTHR10039">
    <property type="entry name" value="AMELOGENIN"/>
    <property type="match status" value="1"/>
</dbReference>
<sequence>MVNVVTVRPRKGDADDELSVEISEARVSVLKAAIKETFELQTVSFDLFYAYTGSQSTALHTLKPTPDVKLKTILSKCSNPTTDLIFFFQPHPFRFKVVFEAGGDPLVLEVEDLGVKELRLSAVFRNYQTLCYNMMTMESVLNSDSTLERVYTEATSKKVLPSVFVITAQNPNTSIIPTTVTSKPKIISTTQDISSEKSFDVMLSYSWSTKHLVKSLHTSLLQHTPTLRIWIDDREMDTDIYKGMVEGVLKSSLLLICLSRAYLSSANCNREIKFAADLQKPMVPVRMFDKMAGDDVGALMASRELAVPFLITSGLMYVDFEGLVPGTEGWEGAVRAVVEQVESRLAKVSGSVGGGVLKRAGIEEEDGVGRVLLKNWLQPVDFSVDLENYEAEYVVGTREWVDSVVLQWRESNERVLWVNGGAGTGKSIIAFRLSKFQPDGFKLGSVFFCRHNDEQKNSPEKVVASMAWDLASRFPVVKAHMEAVMDQNILEVAESGKSSLLSRPIEAFQSLIIGGLNILGEHHKQMNTPYNETILLIVDALDECDPKSRHLLLKILSQSCEALPEFVKVFVTARPDLDIFNSLTKTDPFVLKTTSKENWDDIEKFISTRFASIWKLSVDQLQQNQELTECVKELVVKSEGVFIYARNACELLSNEFQFADPKAMLKEIQNLDFGPDSIYSVILNREFLTEQDLDEFRHVFGTILGVKEPVSLPTLMVVGTLTSVETGRVVSKLRSILKIEQGIVSVIHKSLKDFLTDNKRCGQNFFVNLAEVNHEHTLTCLDLMNKQLKYNMANLDASKEYKHTESNFAIDKDLEYACIFWGNM</sequence>
<dbReference type="STRING" id="329046.A0A1Y2CNU7"/>
<dbReference type="InterPro" id="IPR027417">
    <property type="entry name" value="P-loop_NTPase"/>
</dbReference>
<protein>
    <recommendedName>
        <fullName evidence="6">TIR domain-containing protein</fullName>
    </recommendedName>
</protein>
<feature type="domain" description="Nephrocystin 3-like N-terminal" evidence="3">
    <location>
        <begin position="396"/>
        <end position="574"/>
    </location>
</feature>
<dbReference type="InterPro" id="IPR000157">
    <property type="entry name" value="TIR_dom"/>
</dbReference>
<dbReference type="EMBL" id="MCGO01000011">
    <property type="protein sequence ID" value="ORY48719.1"/>
    <property type="molecule type" value="Genomic_DNA"/>
</dbReference>
<dbReference type="PANTHER" id="PTHR10039:SF17">
    <property type="entry name" value="FUNGAL STAND N-TERMINAL GOODBYE DOMAIN-CONTAINING PROTEIN-RELATED"/>
    <property type="match status" value="1"/>
</dbReference>
<accession>A0A1Y2CNU7</accession>
<dbReference type="Pfam" id="PF13676">
    <property type="entry name" value="TIR_2"/>
    <property type="match status" value="1"/>
</dbReference>
<dbReference type="AlphaFoldDB" id="A0A1Y2CNU7"/>
<dbReference type="Gene3D" id="3.40.50.10140">
    <property type="entry name" value="Toll/interleukin-1 receptor homology (TIR) domain"/>
    <property type="match status" value="1"/>
</dbReference>
<dbReference type="InterPro" id="IPR056884">
    <property type="entry name" value="NPHP3-like_N"/>
</dbReference>
<comment type="caution">
    <text evidence="4">The sequence shown here is derived from an EMBL/GenBank/DDBJ whole genome shotgun (WGS) entry which is preliminary data.</text>
</comment>
<evidence type="ECO:0000259" key="3">
    <source>
        <dbReference type="Pfam" id="PF24883"/>
    </source>
</evidence>
<name>A0A1Y2CNU7_9FUNG</name>
<dbReference type="Proteomes" id="UP000193642">
    <property type="component" value="Unassembled WGS sequence"/>
</dbReference>
<evidence type="ECO:0000259" key="2">
    <source>
        <dbReference type="Pfam" id="PF13676"/>
    </source>
</evidence>
<dbReference type="Gene3D" id="3.40.50.300">
    <property type="entry name" value="P-loop containing nucleotide triphosphate hydrolases"/>
    <property type="match status" value="1"/>
</dbReference>
<reference evidence="4 5" key="1">
    <citation type="submission" date="2016-07" db="EMBL/GenBank/DDBJ databases">
        <title>Pervasive Adenine N6-methylation of Active Genes in Fungi.</title>
        <authorList>
            <consortium name="DOE Joint Genome Institute"/>
            <person name="Mondo S.J."/>
            <person name="Dannebaum R.O."/>
            <person name="Kuo R.C."/>
            <person name="Labutti K."/>
            <person name="Haridas S."/>
            <person name="Kuo A."/>
            <person name="Salamov A."/>
            <person name="Ahrendt S.R."/>
            <person name="Lipzen A."/>
            <person name="Sullivan W."/>
            <person name="Andreopoulos W.B."/>
            <person name="Clum A."/>
            <person name="Lindquist E."/>
            <person name="Daum C."/>
            <person name="Ramamoorthy G.K."/>
            <person name="Gryganskyi A."/>
            <person name="Culley D."/>
            <person name="Magnuson J.K."/>
            <person name="James T.Y."/>
            <person name="O'Malley M.A."/>
            <person name="Stajich J.E."/>
            <person name="Spatafora J.W."/>
            <person name="Visel A."/>
            <person name="Grigoriev I.V."/>
        </authorList>
    </citation>
    <scope>NUCLEOTIDE SEQUENCE [LARGE SCALE GENOMIC DNA]</scope>
    <source>
        <strain evidence="4 5">JEL800</strain>
    </source>
</reference>
<dbReference type="Pfam" id="PF24883">
    <property type="entry name" value="NPHP3_N"/>
    <property type="match status" value="1"/>
</dbReference>
<evidence type="ECO:0008006" key="6">
    <source>
        <dbReference type="Google" id="ProtNLM"/>
    </source>
</evidence>
<dbReference type="InterPro" id="IPR035897">
    <property type="entry name" value="Toll_tir_struct_dom_sf"/>
</dbReference>
<dbReference type="SUPFAM" id="SSF52200">
    <property type="entry name" value="Toll/Interleukin receptor TIR domain"/>
    <property type="match status" value="1"/>
</dbReference>
<evidence type="ECO:0000313" key="4">
    <source>
        <dbReference type="EMBL" id="ORY48719.1"/>
    </source>
</evidence>
<dbReference type="OrthoDB" id="2146628at2759"/>
<dbReference type="SUPFAM" id="SSF52540">
    <property type="entry name" value="P-loop containing nucleoside triphosphate hydrolases"/>
    <property type="match status" value="1"/>
</dbReference>
<proteinExistence type="predicted"/>